<evidence type="ECO:0000313" key="6">
    <source>
        <dbReference type="Proteomes" id="UP001595713"/>
    </source>
</evidence>
<dbReference type="SMART" id="SM00267">
    <property type="entry name" value="GGDEF"/>
    <property type="match status" value="1"/>
</dbReference>
<dbReference type="SMART" id="SM00052">
    <property type="entry name" value="EAL"/>
    <property type="match status" value="1"/>
</dbReference>
<dbReference type="SUPFAM" id="SSF141868">
    <property type="entry name" value="EAL domain-like"/>
    <property type="match status" value="1"/>
</dbReference>
<dbReference type="SUPFAM" id="SSF158472">
    <property type="entry name" value="HAMP domain-like"/>
    <property type="match status" value="1"/>
</dbReference>
<feature type="domain" description="GGDEF" evidence="4">
    <location>
        <begin position="399"/>
        <end position="531"/>
    </location>
</feature>
<dbReference type="RefSeq" id="WP_261294974.1">
    <property type="nucleotide sequence ID" value="NZ_JANQBK010000012.1"/>
</dbReference>
<dbReference type="InterPro" id="IPR052155">
    <property type="entry name" value="Biofilm_reg_signaling"/>
</dbReference>
<keyword evidence="6" id="KW-1185">Reference proteome</keyword>
<accession>A0ABV7STY7</accession>
<dbReference type="InterPro" id="IPR029787">
    <property type="entry name" value="Nucleotide_cyclase"/>
</dbReference>
<dbReference type="Gene3D" id="6.10.340.10">
    <property type="match status" value="1"/>
</dbReference>
<evidence type="ECO:0000313" key="5">
    <source>
        <dbReference type="EMBL" id="MFC3580454.1"/>
    </source>
</evidence>
<dbReference type="InterPro" id="IPR001633">
    <property type="entry name" value="EAL_dom"/>
</dbReference>
<reference evidence="6" key="1">
    <citation type="journal article" date="2019" name="Int. J. Syst. Evol. Microbiol.">
        <title>The Global Catalogue of Microorganisms (GCM) 10K type strain sequencing project: providing services to taxonomists for standard genome sequencing and annotation.</title>
        <authorList>
            <consortium name="The Broad Institute Genomics Platform"/>
            <consortium name="The Broad Institute Genome Sequencing Center for Infectious Disease"/>
            <person name="Wu L."/>
            <person name="Ma J."/>
        </authorList>
    </citation>
    <scope>NUCLEOTIDE SEQUENCE [LARGE SCALE GENOMIC DNA]</scope>
    <source>
        <strain evidence="6">KCTC 42739</strain>
    </source>
</reference>
<dbReference type="Gene3D" id="3.20.20.450">
    <property type="entry name" value="EAL domain"/>
    <property type="match status" value="1"/>
</dbReference>
<dbReference type="NCBIfam" id="TIGR00254">
    <property type="entry name" value="GGDEF"/>
    <property type="match status" value="1"/>
</dbReference>
<dbReference type="Pfam" id="PF00563">
    <property type="entry name" value="EAL"/>
    <property type="match status" value="1"/>
</dbReference>
<dbReference type="SUPFAM" id="SSF55073">
    <property type="entry name" value="Nucleotide cyclase"/>
    <property type="match status" value="1"/>
</dbReference>
<dbReference type="PROSITE" id="PS50887">
    <property type="entry name" value="GGDEF"/>
    <property type="match status" value="1"/>
</dbReference>
<evidence type="ECO:0000259" key="4">
    <source>
        <dbReference type="PROSITE" id="PS50887"/>
    </source>
</evidence>
<gene>
    <name evidence="5" type="ORF">ACFONA_09800</name>
</gene>
<feature type="transmembrane region" description="Helical" evidence="1">
    <location>
        <begin position="25"/>
        <end position="46"/>
    </location>
</feature>
<dbReference type="PROSITE" id="PS50883">
    <property type="entry name" value="EAL"/>
    <property type="match status" value="1"/>
</dbReference>
<proteinExistence type="predicted"/>
<sequence>MQAAPALANWHGLFDFRHLRTRMTVLYAALFALALLVVAVVAQVMIRAHAERSVRAELATSGSVYDRIWALRAASLFTSADVLARDFGFRAAVASGDRPTIVSAVSNLRARAGVANAFVIDGTGAVMGDGPADLRATLRTLPATFGNGRHDAVIATGSGTYRLVVAPIMAPVEIGRVVFAIPLDAAEMRALERLSAIPLSATMLHRRADGHWASRSGASVADSWPNSGIDRFVDGTIARDAATPKTLDLAGDRAFALAIPLAGRGTAPEAALLLSYPLDTALASYHSLQIGIALAGVMGLILMLLGSRRLASGIARPIAALDAAAKALEEGSRAELKVEGSDEIARLAESFNTMSAGILEREHRITHLAFHDSLTGLPNRTFFRQQLETAITRTAKLNERAAVLCLDLDGFKGVNDTLGHPIGDALLRQVGLILDDLASDGTVSRLGGDEFAIILAGRWEDDRPRALAQTILDRFRHPIAVDELHIASAVSIGIAVAPHDGPDGDALLKSADLALYRAKQDGRGVFRFFEPALDAAARRRRQLELDLREALFTGQFRLNYQPIFDLARDRIGCFEALLRWQHPSRGNIPPAEFIPVAEETGLIVAIGEWVMHEACRQAAAWPAHVRVAVNVSPLQFRNSGFSNIIVQALTRGGLSADRLEVEITESVFLDGENGVLQVLHQLRAMGVRIALDDFGTGYSSLSYLRSFPFDKIKIDKSFVDLVAQDPSSAAIVHAIVDLARALKMETTAEGVEDRDQLNELRDQGCSSIQGFWFSRPIEGDAVLAMIAGPMSAAA</sequence>
<name>A0ABV7STY7_9SPHN</name>
<dbReference type="CDD" id="cd01948">
    <property type="entry name" value="EAL"/>
    <property type="match status" value="1"/>
</dbReference>
<protein>
    <submittedName>
        <fullName evidence="5">EAL domain-containing protein</fullName>
    </submittedName>
</protein>
<dbReference type="InterPro" id="IPR003660">
    <property type="entry name" value="HAMP_dom"/>
</dbReference>
<dbReference type="PANTHER" id="PTHR44757">
    <property type="entry name" value="DIGUANYLATE CYCLASE DGCP"/>
    <property type="match status" value="1"/>
</dbReference>
<keyword evidence="1" id="KW-1133">Transmembrane helix</keyword>
<dbReference type="CDD" id="cd06225">
    <property type="entry name" value="HAMP"/>
    <property type="match status" value="1"/>
</dbReference>
<dbReference type="Pfam" id="PF00672">
    <property type="entry name" value="HAMP"/>
    <property type="match status" value="1"/>
</dbReference>
<dbReference type="Gene3D" id="3.30.70.270">
    <property type="match status" value="1"/>
</dbReference>
<dbReference type="PROSITE" id="PS50885">
    <property type="entry name" value="HAMP"/>
    <property type="match status" value="1"/>
</dbReference>
<feature type="domain" description="EAL" evidence="2">
    <location>
        <begin position="540"/>
        <end position="790"/>
    </location>
</feature>
<dbReference type="Proteomes" id="UP001595713">
    <property type="component" value="Unassembled WGS sequence"/>
</dbReference>
<organism evidence="5 6">
    <name type="scientific">Sphingomonas hylomeconis</name>
    <dbReference type="NCBI Taxonomy" id="1395958"/>
    <lineage>
        <taxon>Bacteria</taxon>
        <taxon>Pseudomonadati</taxon>
        <taxon>Pseudomonadota</taxon>
        <taxon>Alphaproteobacteria</taxon>
        <taxon>Sphingomonadales</taxon>
        <taxon>Sphingomonadaceae</taxon>
        <taxon>Sphingomonas</taxon>
    </lineage>
</organism>
<evidence type="ECO:0000256" key="1">
    <source>
        <dbReference type="SAM" id="Phobius"/>
    </source>
</evidence>
<comment type="caution">
    <text evidence="5">The sequence shown here is derived from an EMBL/GenBank/DDBJ whole genome shotgun (WGS) entry which is preliminary data.</text>
</comment>
<dbReference type="PANTHER" id="PTHR44757:SF2">
    <property type="entry name" value="BIOFILM ARCHITECTURE MAINTENANCE PROTEIN MBAA"/>
    <property type="match status" value="1"/>
</dbReference>
<evidence type="ECO:0000259" key="2">
    <source>
        <dbReference type="PROSITE" id="PS50883"/>
    </source>
</evidence>
<dbReference type="CDD" id="cd01949">
    <property type="entry name" value="GGDEF"/>
    <property type="match status" value="1"/>
</dbReference>
<keyword evidence="1" id="KW-0812">Transmembrane</keyword>
<evidence type="ECO:0000259" key="3">
    <source>
        <dbReference type="PROSITE" id="PS50885"/>
    </source>
</evidence>
<keyword evidence="1" id="KW-0472">Membrane</keyword>
<feature type="domain" description="HAMP" evidence="3">
    <location>
        <begin position="312"/>
        <end position="363"/>
    </location>
</feature>
<dbReference type="InterPro" id="IPR043128">
    <property type="entry name" value="Rev_trsase/Diguanyl_cyclase"/>
</dbReference>
<dbReference type="InterPro" id="IPR035919">
    <property type="entry name" value="EAL_sf"/>
</dbReference>
<dbReference type="InterPro" id="IPR000160">
    <property type="entry name" value="GGDEF_dom"/>
</dbReference>
<dbReference type="Pfam" id="PF00990">
    <property type="entry name" value="GGDEF"/>
    <property type="match status" value="1"/>
</dbReference>
<dbReference type="EMBL" id="JBHRXP010000004">
    <property type="protein sequence ID" value="MFC3580454.1"/>
    <property type="molecule type" value="Genomic_DNA"/>
</dbReference>
<dbReference type="SMART" id="SM00304">
    <property type="entry name" value="HAMP"/>
    <property type="match status" value="1"/>
</dbReference>